<sequence>MIMKNVRKIADAKLGAVVIAGLLFLVFSLYMIGRNQNIFGTSIPIYVHLKDVNGLLPGNNVLFKGMNVGTVSEIEMANDSIIEVELLIKKSMATYIFKNAKTTINTDGLIGNKIIEIHPQEGQSQPIEADDIIYPLEQIGTKELISRLNVSGDYLEMTLKNLADVSEKLNQSEALWLTLSDEKIGEELRNAIKSFTQAGNNASALAREGKDLLQEIKTGDGLASSLISDSLMVDNFQNTLVQLDKTTAEAKQVMEELKGMLENIQRGEGTVGLIYQDSLFRATLMETMTNLELSTENFNENMKALRSNFLFRKYFKKQEKEEKKNQEN</sequence>
<protein>
    <submittedName>
        <fullName evidence="3">Phospholipid/cholesterol/gamma-HCH transport system substrate-binding protein</fullName>
    </submittedName>
</protein>
<keyword evidence="1" id="KW-0812">Transmembrane</keyword>
<keyword evidence="4" id="KW-1185">Reference proteome</keyword>
<dbReference type="PANTHER" id="PTHR33371:SF4">
    <property type="entry name" value="INTERMEMBRANE PHOSPHOLIPID TRANSPORT SYSTEM BINDING PROTEIN MLAD"/>
    <property type="match status" value="1"/>
</dbReference>
<dbReference type="Proteomes" id="UP000294535">
    <property type="component" value="Unassembled WGS sequence"/>
</dbReference>
<evidence type="ECO:0000313" key="3">
    <source>
        <dbReference type="EMBL" id="TDQ18829.1"/>
    </source>
</evidence>
<organism evidence="3 4">
    <name type="scientific">Algoriphagus boseongensis</name>
    <dbReference type="NCBI Taxonomy" id="1442587"/>
    <lineage>
        <taxon>Bacteria</taxon>
        <taxon>Pseudomonadati</taxon>
        <taxon>Bacteroidota</taxon>
        <taxon>Cytophagia</taxon>
        <taxon>Cytophagales</taxon>
        <taxon>Cyclobacteriaceae</taxon>
        <taxon>Algoriphagus</taxon>
    </lineage>
</organism>
<keyword evidence="1" id="KW-1133">Transmembrane helix</keyword>
<feature type="domain" description="Mce/MlaD" evidence="2">
    <location>
        <begin position="43"/>
        <end position="119"/>
    </location>
</feature>
<dbReference type="EMBL" id="SNYF01000005">
    <property type="protein sequence ID" value="TDQ18829.1"/>
    <property type="molecule type" value="Genomic_DNA"/>
</dbReference>
<dbReference type="PANTHER" id="PTHR33371">
    <property type="entry name" value="INTERMEMBRANE PHOSPHOLIPID TRANSPORT SYSTEM BINDING PROTEIN MLAD-RELATED"/>
    <property type="match status" value="1"/>
</dbReference>
<reference evidence="3 4" key="1">
    <citation type="submission" date="2019-03" db="EMBL/GenBank/DDBJ databases">
        <title>Genomic Encyclopedia of Type Strains, Phase III (KMG-III): the genomes of soil and plant-associated and newly described type strains.</title>
        <authorList>
            <person name="Whitman W."/>
        </authorList>
    </citation>
    <scope>NUCLEOTIDE SEQUENCE [LARGE SCALE GENOMIC DNA]</scope>
    <source>
        <strain evidence="3 4">CECT 8446</strain>
    </source>
</reference>
<feature type="transmembrane region" description="Helical" evidence="1">
    <location>
        <begin position="12"/>
        <end position="32"/>
    </location>
</feature>
<dbReference type="InterPro" id="IPR052336">
    <property type="entry name" value="MlaD_Phospholipid_Transporter"/>
</dbReference>
<dbReference type="Pfam" id="PF02470">
    <property type="entry name" value="MlaD"/>
    <property type="match status" value="1"/>
</dbReference>
<dbReference type="InterPro" id="IPR003399">
    <property type="entry name" value="Mce/MlaD"/>
</dbReference>
<evidence type="ECO:0000256" key="1">
    <source>
        <dbReference type="SAM" id="Phobius"/>
    </source>
</evidence>
<dbReference type="AlphaFoldDB" id="A0A4R6T9B1"/>
<keyword evidence="1" id="KW-0472">Membrane</keyword>
<proteinExistence type="predicted"/>
<dbReference type="OrthoDB" id="9771725at2"/>
<accession>A0A4R6T9B1</accession>
<name>A0A4R6T9B1_9BACT</name>
<gene>
    <name evidence="3" type="ORF">DFQ04_0637</name>
</gene>
<evidence type="ECO:0000313" key="4">
    <source>
        <dbReference type="Proteomes" id="UP000294535"/>
    </source>
</evidence>
<evidence type="ECO:0000259" key="2">
    <source>
        <dbReference type="Pfam" id="PF02470"/>
    </source>
</evidence>
<comment type="caution">
    <text evidence="3">The sequence shown here is derived from an EMBL/GenBank/DDBJ whole genome shotgun (WGS) entry which is preliminary data.</text>
</comment>